<dbReference type="InterPro" id="IPR050330">
    <property type="entry name" value="Bact_OuterMem_StrucFunc"/>
</dbReference>
<dbReference type="RefSeq" id="WP_210119369.1">
    <property type="nucleotide sequence ID" value="NZ_CP054142.1"/>
</dbReference>
<dbReference type="EMBL" id="CP054142">
    <property type="protein sequence ID" value="QTQ14727.1"/>
    <property type="molecule type" value="Genomic_DNA"/>
</dbReference>
<evidence type="ECO:0000259" key="3">
    <source>
        <dbReference type="PROSITE" id="PS51123"/>
    </source>
</evidence>
<keyword evidence="2" id="KW-0732">Signal</keyword>
<dbReference type="Gene3D" id="3.30.1330.60">
    <property type="entry name" value="OmpA-like domain"/>
    <property type="match status" value="1"/>
</dbReference>
<proteinExistence type="predicted"/>
<reference evidence="4 5" key="1">
    <citation type="journal article" date="2021" name="Microbiol. Resour. Announc.">
        <title>Complete Genome Sequences of Three Human Oral Treponema parvum Isolates.</title>
        <authorList>
            <person name="Zeng H."/>
            <person name="Watt R.M."/>
        </authorList>
    </citation>
    <scope>NUCLEOTIDE SEQUENCE [LARGE SCALE GENOMIC DNA]</scope>
    <source>
        <strain evidence="4 5">ATCC 700770</strain>
    </source>
</reference>
<evidence type="ECO:0000256" key="2">
    <source>
        <dbReference type="SAM" id="SignalP"/>
    </source>
</evidence>
<evidence type="ECO:0000256" key="1">
    <source>
        <dbReference type="PROSITE-ProRule" id="PRU00473"/>
    </source>
</evidence>
<dbReference type="SUPFAM" id="SSF103088">
    <property type="entry name" value="OmpA-like"/>
    <property type="match status" value="1"/>
</dbReference>
<protein>
    <submittedName>
        <fullName evidence="4">OmpA family protein</fullName>
    </submittedName>
</protein>
<name>A0A975IFC3_9SPIR</name>
<accession>A0A975IFC3</accession>
<dbReference type="InterPro" id="IPR036737">
    <property type="entry name" value="OmpA-like_sf"/>
</dbReference>
<keyword evidence="5" id="KW-1185">Reference proteome</keyword>
<organism evidence="4 5">
    <name type="scientific">Treponema parvum</name>
    <dbReference type="NCBI Taxonomy" id="138851"/>
    <lineage>
        <taxon>Bacteria</taxon>
        <taxon>Pseudomonadati</taxon>
        <taxon>Spirochaetota</taxon>
        <taxon>Spirochaetia</taxon>
        <taxon>Spirochaetales</taxon>
        <taxon>Treponemataceae</taxon>
        <taxon>Treponema</taxon>
    </lineage>
</organism>
<feature type="chain" id="PRO_5038076738" evidence="2">
    <location>
        <begin position="27"/>
        <end position="453"/>
    </location>
</feature>
<dbReference type="CDD" id="cd07185">
    <property type="entry name" value="OmpA_C-like"/>
    <property type="match status" value="1"/>
</dbReference>
<feature type="domain" description="OmpA-like" evidence="3">
    <location>
        <begin position="325"/>
        <end position="445"/>
    </location>
</feature>
<keyword evidence="1" id="KW-0472">Membrane</keyword>
<evidence type="ECO:0000313" key="4">
    <source>
        <dbReference type="EMBL" id="QTQ14727.1"/>
    </source>
</evidence>
<sequence>MKQNRIFKAVFSALILYISAGLSLKAQNAALISSSCSIDWTKQEFSSQVLFNVEKAGINMPSGKNSALYRIALEMPKLIKDQLLSIFVDSYLQLGDTVLNEDITLEQLTRIIEDGKRTPGVFTDSSSVIRTNHLMDLRSISSLMVHHKIPYTAQEPIVQVPSRAFTGIIIDARGQLPVHGEFVKSSVHPCFFPRIWNDKMDLVYERNMTNSSNAKKNSIVAYNYSDDEKIYRDRIGVDPLRILARKVYGQNRTDPVISYNDALKILTVPENLKLLEEGRVVILLDKDNLIYDVKAPVKDELYYTALNTVRKLLYVDKVPDVEIYDTYKGILFQIDLKFYPDSPVLLPEEKERIAKVAQMLGDITKNNEFTILVEGHAAGIGRPLGEMQLSIERAKSVIESLLNFGLRKDLFSFQGYGSTQPIADNSTPEGRAQNRRVDITARPKATYIKRDWN</sequence>
<dbReference type="PANTHER" id="PTHR30329:SF21">
    <property type="entry name" value="LIPOPROTEIN YIAD-RELATED"/>
    <property type="match status" value="1"/>
</dbReference>
<dbReference type="AlphaFoldDB" id="A0A975IFC3"/>
<dbReference type="Proteomes" id="UP000671908">
    <property type="component" value="Chromosome"/>
</dbReference>
<evidence type="ECO:0000313" key="5">
    <source>
        <dbReference type="Proteomes" id="UP000671908"/>
    </source>
</evidence>
<feature type="signal peptide" evidence="2">
    <location>
        <begin position="1"/>
        <end position="26"/>
    </location>
</feature>
<dbReference type="KEGG" id="tpav:HRQ91_09770"/>
<dbReference type="Pfam" id="PF00691">
    <property type="entry name" value="OmpA"/>
    <property type="match status" value="1"/>
</dbReference>
<dbReference type="InterPro" id="IPR006665">
    <property type="entry name" value="OmpA-like"/>
</dbReference>
<dbReference type="GO" id="GO:0016020">
    <property type="term" value="C:membrane"/>
    <property type="evidence" value="ECO:0007669"/>
    <property type="project" value="UniProtKB-UniRule"/>
</dbReference>
<dbReference type="PRINTS" id="PR01023">
    <property type="entry name" value="NAFLGMOTY"/>
</dbReference>
<gene>
    <name evidence="4" type="ORF">HRQ91_09770</name>
</gene>
<dbReference type="PANTHER" id="PTHR30329">
    <property type="entry name" value="STATOR ELEMENT OF FLAGELLAR MOTOR COMPLEX"/>
    <property type="match status" value="1"/>
</dbReference>
<dbReference type="PROSITE" id="PS51123">
    <property type="entry name" value="OMPA_2"/>
    <property type="match status" value="1"/>
</dbReference>